<comment type="similarity">
    <text evidence="1 3">Belongs to the ArsC family.</text>
</comment>
<dbReference type="InterPro" id="IPR006659">
    <property type="entry name" value="Arsenate_reductase"/>
</dbReference>
<reference evidence="4 5" key="1">
    <citation type="submission" date="2007-01" db="EMBL/GenBank/DDBJ databases">
        <authorList>
            <person name="Haygood M."/>
            <person name="Podell S."/>
            <person name="Anderson C."/>
            <person name="Hopkinson B."/>
            <person name="Roe K."/>
            <person name="Barbeau K."/>
            <person name="Gaasterland T."/>
            <person name="Ferriera S."/>
            <person name="Johnson J."/>
            <person name="Kravitz S."/>
            <person name="Beeson K."/>
            <person name="Sutton G."/>
            <person name="Rogers Y.-H."/>
            <person name="Friedman R."/>
            <person name="Frazier M."/>
            <person name="Venter J.C."/>
        </authorList>
    </citation>
    <scope>NUCLEOTIDE SEQUENCE [LARGE SCALE GENOMIC DNA]</scope>
    <source>
        <strain evidence="4 5">ATCC 23134</strain>
    </source>
</reference>
<dbReference type="InterPro" id="IPR036249">
    <property type="entry name" value="Thioredoxin-like_sf"/>
</dbReference>
<dbReference type="RefSeq" id="WP_002699903.1">
    <property type="nucleotide sequence ID" value="NZ_AAWS01000025.1"/>
</dbReference>
<keyword evidence="2 4" id="KW-0560">Oxidoreductase</keyword>
<evidence type="ECO:0000256" key="3">
    <source>
        <dbReference type="PROSITE-ProRule" id="PRU01282"/>
    </source>
</evidence>
<dbReference type="AlphaFoldDB" id="A1ZQS7"/>
<dbReference type="CDD" id="cd03034">
    <property type="entry name" value="ArsC_ArsC"/>
    <property type="match status" value="1"/>
</dbReference>
<evidence type="ECO:0000256" key="2">
    <source>
        <dbReference type="ARBA" id="ARBA00023002"/>
    </source>
</evidence>
<comment type="caution">
    <text evidence="4">The sequence shown here is derived from an EMBL/GenBank/DDBJ whole genome shotgun (WGS) entry which is preliminary data.</text>
</comment>
<dbReference type="Proteomes" id="UP000004095">
    <property type="component" value="Unassembled WGS sequence"/>
</dbReference>
<accession>A1ZQS7</accession>
<evidence type="ECO:0000256" key="1">
    <source>
        <dbReference type="ARBA" id="ARBA00007198"/>
    </source>
</evidence>
<dbReference type="NCBIfam" id="TIGR00014">
    <property type="entry name" value="arsC"/>
    <property type="match status" value="1"/>
</dbReference>
<name>A1ZQS7_MICM2</name>
<dbReference type="PANTHER" id="PTHR30041:SF4">
    <property type="entry name" value="ARSENATE REDUCTASE"/>
    <property type="match status" value="1"/>
</dbReference>
<proteinExistence type="inferred from homology"/>
<dbReference type="SUPFAM" id="SSF52833">
    <property type="entry name" value="Thioredoxin-like"/>
    <property type="match status" value="1"/>
</dbReference>
<dbReference type="PANTHER" id="PTHR30041">
    <property type="entry name" value="ARSENATE REDUCTASE"/>
    <property type="match status" value="1"/>
</dbReference>
<evidence type="ECO:0000313" key="4">
    <source>
        <dbReference type="EMBL" id="EAY27232.1"/>
    </source>
</evidence>
<sequence>MKIYHNNRCAKSRDSFKLLQSKGVDFETIEYLKTPPNKAEITNLLVKLNMPAKDLIRKGEAVYKENYKGKELSEEEWIDAMVQHPKLIERPIVVKGDKAVIGRPIDKVEELLAN</sequence>
<dbReference type="Gene3D" id="3.40.30.10">
    <property type="entry name" value="Glutaredoxin"/>
    <property type="match status" value="1"/>
</dbReference>
<dbReference type="GO" id="GO:0008794">
    <property type="term" value="F:arsenate reductase (glutaredoxin) activity"/>
    <property type="evidence" value="ECO:0007669"/>
    <property type="project" value="UniProtKB-EC"/>
</dbReference>
<evidence type="ECO:0000313" key="5">
    <source>
        <dbReference type="Proteomes" id="UP000004095"/>
    </source>
</evidence>
<protein>
    <submittedName>
        <fullName evidence="4">Arsenate reductase</fullName>
        <ecNumber evidence="4">1.20.4.1</ecNumber>
    </submittedName>
</protein>
<dbReference type="Pfam" id="PF03960">
    <property type="entry name" value="ArsC"/>
    <property type="match status" value="1"/>
</dbReference>
<dbReference type="InterPro" id="IPR006660">
    <property type="entry name" value="Arsenate_reductase-like"/>
</dbReference>
<dbReference type="EC" id="1.20.4.1" evidence="4"/>
<dbReference type="EMBL" id="AAWS01000025">
    <property type="protein sequence ID" value="EAY27232.1"/>
    <property type="molecule type" value="Genomic_DNA"/>
</dbReference>
<gene>
    <name evidence="4" type="ORF">M23134_06542</name>
</gene>
<dbReference type="PROSITE" id="PS51353">
    <property type="entry name" value="ARSC"/>
    <property type="match status" value="1"/>
</dbReference>
<dbReference type="OrthoDB" id="9808142at2"/>
<keyword evidence="5" id="KW-1185">Reference proteome</keyword>
<organism evidence="4 5">
    <name type="scientific">Microscilla marina ATCC 23134</name>
    <dbReference type="NCBI Taxonomy" id="313606"/>
    <lineage>
        <taxon>Bacteria</taxon>
        <taxon>Pseudomonadati</taxon>
        <taxon>Bacteroidota</taxon>
        <taxon>Cytophagia</taxon>
        <taxon>Cytophagales</taxon>
        <taxon>Microscillaceae</taxon>
        <taxon>Microscilla</taxon>
    </lineage>
</organism>
<dbReference type="eggNOG" id="COG1393">
    <property type="taxonomic scope" value="Bacteria"/>
</dbReference>